<dbReference type="PANTHER" id="PTHR12558">
    <property type="entry name" value="CELL DIVISION CYCLE 16,23,27"/>
    <property type="match status" value="1"/>
</dbReference>
<dbReference type="InterPro" id="IPR011990">
    <property type="entry name" value="TPR-like_helical_dom_sf"/>
</dbReference>
<dbReference type="InterPro" id="IPR019734">
    <property type="entry name" value="TPR_rpt"/>
</dbReference>
<evidence type="ECO:0000259" key="3">
    <source>
        <dbReference type="Pfam" id="PF14686"/>
    </source>
</evidence>
<dbReference type="InterPro" id="IPR029413">
    <property type="entry name" value="RG-lyase_II"/>
</dbReference>
<feature type="chain" id="PRO_5013394400" evidence="2">
    <location>
        <begin position="29"/>
        <end position="392"/>
    </location>
</feature>
<feature type="repeat" description="TPR" evidence="1">
    <location>
        <begin position="254"/>
        <end position="287"/>
    </location>
</feature>
<dbReference type="Proteomes" id="UP000198356">
    <property type="component" value="Unassembled WGS sequence"/>
</dbReference>
<dbReference type="AlphaFoldDB" id="A0A239JPG9"/>
<evidence type="ECO:0000256" key="1">
    <source>
        <dbReference type="PROSITE-ProRule" id="PRU00339"/>
    </source>
</evidence>
<protein>
    <submittedName>
        <fullName evidence="4">Tetratricopeptide repeat-containing protein</fullName>
    </submittedName>
</protein>
<evidence type="ECO:0000313" key="4">
    <source>
        <dbReference type="EMBL" id="SNT07233.1"/>
    </source>
</evidence>
<sequence length="392" mass="41240">MTVKKISGFKAWSLAAAATLAMPSIMLAQPAPASVHGHASNPAGIAFPVGGEVRFTKDKTSDPKDRKYPYAFPLDAQGSFKGTGLAPGDYVAVVFVDGKTVDFTEVTLAAGDDKDINLDETRKEYTDKMTPEEKKNLEEFKKKNAEVMAANGKVANLNAALASARADNKAGNYDNAIKTMSDATAQKPDEAVLWVTLGDAQLGAANAAQKAARDAHTSTMDVAIVEKFKIAAASYEKGIAANAASKKPNAELVGVAYNQLGQCYGKAGETAESSAAYEKAVVAQPTQAGMYYFNEAATLFNAGKTDEAVVAADKAIAADPKRAEAYFIKGQSLVGKASVDPKTQKIVAPPGCMEAYQKYLELAPDGPHAKDVSDILTGFGQTVKSSYKAGKK</sequence>
<keyword evidence="2" id="KW-0732">Signal</keyword>
<reference evidence="4 5" key="1">
    <citation type="submission" date="2017-06" db="EMBL/GenBank/DDBJ databases">
        <authorList>
            <person name="Kim H.J."/>
            <person name="Triplett B.A."/>
        </authorList>
    </citation>
    <scope>NUCLEOTIDE SEQUENCE [LARGE SCALE GENOMIC DNA]</scope>
    <source>
        <strain evidence="4 5">DSM 18704</strain>
    </source>
</reference>
<proteinExistence type="predicted"/>
<evidence type="ECO:0000256" key="2">
    <source>
        <dbReference type="SAM" id="SignalP"/>
    </source>
</evidence>
<keyword evidence="5" id="KW-1185">Reference proteome</keyword>
<dbReference type="EMBL" id="FZOU01000004">
    <property type="protein sequence ID" value="SNT07233.1"/>
    <property type="molecule type" value="Genomic_DNA"/>
</dbReference>
<dbReference type="Pfam" id="PF13181">
    <property type="entry name" value="TPR_8"/>
    <property type="match status" value="1"/>
</dbReference>
<organism evidence="4 5">
    <name type="scientific">Granulicella rosea</name>
    <dbReference type="NCBI Taxonomy" id="474952"/>
    <lineage>
        <taxon>Bacteria</taxon>
        <taxon>Pseudomonadati</taxon>
        <taxon>Acidobacteriota</taxon>
        <taxon>Terriglobia</taxon>
        <taxon>Terriglobales</taxon>
        <taxon>Acidobacteriaceae</taxon>
        <taxon>Granulicella</taxon>
    </lineage>
</organism>
<dbReference type="Gene3D" id="1.25.40.10">
    <property type="entry name" value="Tetratricopeptide repeat domain"/>
    <property type="match status" value="2"/>
</dbReference>
<accession>A0A239JPG9</accession>
<dbReference type="PANTHER" id="PTHR12558:SF13">
    <property type="entry name" value="CELL DIVISION CYCLE PROTEIN 27 HOMOLOG"/>
    <property type="match status" value="1"/>
</dbReference>
<dbReference type="Pfam" id="PF14686">
    <property type="entry name" value="fn3_3"/>
    <property type="match status" value="1"/>
</dbReference>
<gene>
    <name evidence="4" type="ORF">SAMN05421770_10440</name>
</gene>
<feature type="domain" description="Rhamnogalacturonan lyase" evidence="3">
    <location>
        <begin position="42"/>
        <end position="114"/>
    </location>
</feature>
<dbReference type="PROSITE" id="PS50005">
    <property type="entry name" value="TPR"/>
    <property type="match status" value="1"/>
</dbReference>
<dbReference type="OrthoDB" id="108250at2"/>
<keyword evidence="1" id="KW-0802">TPR repeat</keyword>
<name>A0A239JPG9_9BACT</name>
<feature type="signal peptide" evidence="2">
    <location>
        <begin position="1"/>
        <end position="28"/>
    </location>
</feature>
<dbReference type="SUPFAM" id="SSF48452">
    <property type="entry name" value="TPR-like"/>
    <property type="match status" value="1"/>
</dbReference>
<evidence type="ECO:0000313" key="5">
    <source>
        <dbReference type="Proteomes" id="UP000198356"/>
    </source>
</evidence>
<dbReference type="SMART" id="SM00028">
    <property type="entry name" value="TPR"/>
    <property type="match status" value="2"/>
</dbReference>